<dbReference type="InterPro" id="IPR036890">
    <property type="entry name" value="HATPase_C_sf"/>
</dbReference>
<feature type="region of interest" description="Disordered" evidence="1">
    <location>
        <begin position="136"/>
        <end position="280"/>
    </location>
</feature>
<evidence type="ECO:0000259" key="2">
    <source>
        <dbReference type="SMART" id="SM00331"/>
    </source>
</evidence>
<dbReference type="SMART" id="SM00331">
    <property type="entry name" value="PP2C_SIG"/>
    <property type="match status" value="1"/>
</dbReference>
<feature type="compositionally biased region" description="Low complexity" evidence="1">
    <location>
        <begin position="220"/>
        <end position="233"/>
    </location>
</feature>
<dbReference type="CDD" id="cd16934">
    <property type="entry name" value="HATPase_RsbT-like"/>
    <property type="match status" value="1"/>
</dbReference>
<sequence length="482" mass="49133">MPRLWDVPVRDSTRVRETRVAAEGAAALAGLDERRTAAAALVATELATNLLKHGEGGQVLIDVVDPPVLRRVGAGARMVQIVAIDHGPGIADLPAALRDGVSTTRSLGAGLGTCLRLADDFDLHSTPGRGTVAVARVGSTQRGDGVSAGPAETVWSDGVPGSRDDRSGRVAPDSVWSGGGTSGSGRRPSGVPDSATQGTTPTDTVACGGLTGHPAVAGRPLPADAPADSPAWAVEPYLREAPAPGPPGAEAVPARGLPGDGGTRCAERPDPSREPSMPVADVRAGGVNIPYAGAEFSGDAWTWVRSGDLVTLMLADGLGHGPEAARASSAAVAALHRWAHLGPAEALRQLHDALKATRGAAVALAQLDLRAGRLRFAGIGNVGARLRTDGTWHPLVSRPGIVGVHRPATLRAEEADWTGDPLLILHTDGLPSRWTPPSDAGPAAADPAVTAAVTIRDASSPARPVRDDTAVAVLTPTPPEHP</sequence>
<dbReference type="Pfam" id="PF13581">
    <property type="entry name" value="HATPase_c_2"/>
    <property type="match status" value="1"/>
</dbReference>
<feature type="region of interest" description="Disordered" evidence="1">
    <location>
        <begin position="456"/>
        <end position="482"/>
    </location>
</feature>
<dbReference type="InterPro" id="IPR039248">
    <property type="entry name" value="Ptase_RsbX"/>
</dbReference>
<dbReference type="PANTHER" id="PTHR35801">
    <property type="entry name" value="PHOSPHOSERINE PHOSPHATASE RSBX"/>
    <property type="match status" value="1"/>
</dbReference>
<dbReference type="PANTHER" id="PTHR35801:SF1">
    <property type="entry name" value="PHOSPHOSERINE PHOSPHATASE RSBX"/>
    <property type="match status" value="1"/>
</dbReference>
<reference evidence="4" key="1">
    <citation type="journal article" date="2019" name="Int. J. Syst. Evol. Microbiol.">
        <title>The Global Catalogue of Microorganisms (GCM) 10K type strain sequencing project: providing services to taxonomists for standard genome sequencing and annotation.</title>
        <authorList>
            <consortium name="The Broad Institute Genomics Platform"/>
            <consortium name="The Broad Institute Genome Sequencing Center for Infectious Disease"/>
            <person name="Wu L."/>
            <person name="Ma J."/>
        </authorList>
    </citation>
    <scope>NUCLEOTIDE SEQUENCE [LARGE SCALE GENOMIC DNA]</scope>
    <source>
        <strain evidence="4">JCM 31290</strain>
    </source>
</reference>
<evidence type="ECO:0000313" key="4">
    <source>
        <dbReference type="Proteomes" id="UP001501115"/>
    </source>
</evidence>
<accession>A0ABP8FQJ1</accession>
<dbReference type="Gene3D" id="3.60.40.10">
    <property type="entry name" value="PPM-type phosphatase domain"/>
    <property type="match status" value="1"/>
</dbReference>
<comment type="caution">
    <text evidence="3">The sequence shown here is derived from an EMBL/GenBank/DDBJ whole genome shotgun (WGS) entry which is preliminary data.</text>
</comment>
<dbReference type="Gene3D" id="3.30.565.10">
    <property type="entry name" value="Histidine kinase-like ATPase, C-terminal domain"/>
    <property type="match status" value="1"/>
</dbReference>
<gene>
    <name evidence="3" type="ORF">GCM10023086_27560</name>
</gene>
<dbReference type="InterPro" id="IPR001932">
    <property type="entry name" value="PPM-type_phosphatase-like_dom"/>
</dbReference>
<dbReference type="InterPro" id="IPR003594">
    <property type="entry name" value="HATPase_dom"/>
</dbReference>
<dbReference type="EMBL" id="BAABET010000004">
    <property type="protein sequence ID" value="GAA4308673.1"/>
    <property type="molecule type" value="Genomic_DNA"/>
</dbReference>
<protein>
    <recommendedName>
        <fullName evidence="2">PPM-type phosphatase domain-containing protein</fullName>
    </recommendedName>
</protein>
<organism evidence="3 4">
    <name type="scientific">Streptomyces venetus</name>
    <dbReference type="NCBI Taxonomy" id="1701086"/>
    <lineage>
        <taxon>Bacteria</taxon>
        <taxon>Bacillati</taxon>
        <taxon>Actinomycetota</taxon>
        <taxon>Actinomycetes</taxon>
        <taxon>Kitasatosporales</taxon>
        <taxon>Streptomycetaceae</taxon>
        <taxon>Streptomyces</taxon>
    </lineage>
</organism>
<name>A0ABP8FQJ1_9ACTN</name>
<dbReference type="InterPro" id="IPR036457">
    <property type="entry name" value="PPM-type-like_dom_sf"/>
</dbReference>
<keyword evidence="4" id="KW-1185">Reference proteome</keyword>
<dbReference type="Pfam" id="PF07228">
    <property type="entry name" value="SpoIIE"/>
    <property type="match status" value="1"/>
</dbReference>
<proteinExistence type="predicted"/>
<feature type="compositionally biased region" description="Low complexity" evidence="1">
    <location>
        <begin position="184"/>
        <end position="194"/>
    </location>
</feature>
<evidence type="ECO:0000313" key="3">
    <source>
        <dbReference type="EMBL" id="GAA4308673.1"/>
    </source>
</evidence>
<dbReference type="SUPFAM" id="SSF81606">
    <property type="entry name" value="PP2C-like"/>
    <property type="match status" value="1"/>
</dbReference>
<dbReference type="Proteomes" id="UP001501115">
    <property type="component" value="Unassembled WGS sequence"/>
</dbReference>
<feature type="domain" description="PPM-type phosphatase" evidence="2">
    <location>
        <begin position="282"/>
        <end position="476"/>
    </location>
</feature>
<dbReference type="SUPFAM" id="SSF55874">
    <property type="entry name" value="ATPase domain of HSP90 chaperone/DNA topoisomerase II/histidine kinase"/>
    <property type="match status" value="1"/>
</dbReference>
<evidence type="ECO:0000256" key="1">
    <source>
        <dbReference type="SAM" id="MobiDB-lite"/>
    </source>
</evidence>